<dbReference type="Proteomes" id="UP001066276">
    <property type="component" value="Chromosome 10"/>
</dbReference>
<keyword evidence="3" id="KW-1185">Reference proteome</keyword>
<feature type="compositionally biased region" description="Basic and acidic residues" evidence="1">
    <location>
        <begin position="68"/>
        <end position="89"/>
    </location>
</feature>
<name>A0AAV7MF84_PLEWA</name>
<dbReference type="AlphaFoldDB" id="A0AAV7MF84"/>
<feature type="region of interest" description="Disordered" evidence="1">
    <location>
        <begin position="1"/>
        <end position="43"/>
    </location>
</feature>
<evidence type="ECO:0000256" key="1">
    <source>
        <dbReference type="SAM" id="MobiDB-lite"/>
    </source>
</evidence>
<sequence>MQGTHASVPSRERREHCSLTPPLKQERLRKANEEDAPRLSGRRTVSWIPRETRVQMSRALKKIQRTAQLERSKERAGRPTSVEVREGGRKRDKPSPGQKKSK</sequence>
<protein>
    <submittedName>
        <fullName evidence="2">Uncharacterized protein</fullName>
    </submittedName>
</protein>
<comment type="caution">
    <text evidence="2">The sequence shown here is derived from an EMBL/GenBank/DDBJ whole genome shotgun (WGS) entry which is preliminary data.</text>
</comment>
<accession>A0AAV7MF84</accession>
<gene>
    <name evidence="2" type="ORF">NDU88_006251</name>
</gene>
<evidence type="ECO:0000313" key="3">
    <source>
        <dbReference type="Proteomes" id="UP001066276"/>
    </source>
</evidence>
<proteinExistence type="predicted"/>
<reference evidence="2" key="1">
    <citation type="journal article" date="2022" name="bioRxiv">
        <title>Sequencing and chromosome-scale assembly of the giantPleurodeles waltlgenome.</title>
        <authorList>
            <person name="Brown T."/>
            <person name="Elewa A."/>
            <person name="Iarovenko S."/>
            <person name="Subramanian E."/>
            <person name="Araus A.J."/>
            <person name="Petzold A."/>
            <person name="Susuki M."/>
            <person name="Suzuki K.-i.T."/>
            <person name="Hayashi T."/>
            <person name="Toyoda A."/>
            <person name="Oliveira C."/>
            <person name="Osipova E."/>
            <person name="Leigh N.D."/>
            <person name="Simon A."/>
            <person name="Yun M.H."/>
        </authorList>
    </citation>
    <scope>NUCLEOTIDE SEQUENCE</scope>
    <source>
        <strain evidence="2">20211129_DDA</strain>
        <tissue evidence="2">Liver</tissue>
    </source>
</reference>
<dbReference type="EMBL" id="JANPWB010000014">
    <property type="protein sequence ID" value="KAJ1101179.1"/>
    <property type="molecule type" value="Genomic_DNA"/>
</dbReference>
<feature type="compositionally biased region" description="Basic and acidic residues" evidence="1">
    <location>
        <begin position="24"/>
        <end position="37"/>
    </location>
</feature>
<organism evidence="2 3">
    <name type="scientific">Pleurodeles waltl</name>
    <name type="common">Iberian ribbed newt</name>
    <dbReference type="NCBI Taxonomy" id="8319"/>
    <lineage>
        <taxon>Eukaryota</taxon>
        <taxon>Metazoa</taxon>
        <taxon>Chordata</taxon>
        <taxon>Craniata</taxon>
        <taxon>Vertebrata</taxon>
        <taxon>Euteleostomi</taxon>
        <taxon>Amphibia</taxon>
        <taxon>Batrachia</taxon>
        <taxon>Caudata</taxon>
        <taxon>Salamandroidea</taxon>
        <taxon>Salamandridae</taxon>
        <taxon>Pleurodelinae</taxon>
        <taxon>Pleurodeles</taxon>
    </lineage>
</organism>
<evidence type="ECO:0000313" key="2">
    <source>
        <dbReference type="EMBL" id="KAJ1101179.1"/>
    </source>
</evidence>
<feature type="region of interest" description="Disordered" evidence="1">
    <location>
        <begin position="58"/>
        <end position="102"/>
    </location>
</feature>